<dbReference type="EMBL" id="DUZY01000001">
    <property type="protein sequence ID" value="DAD20577.1"/>
    <property type="molecule type" value="Genomic_DNA"/>
</dbReference>
<comment type="caution">
    <text evidence="1">The sequence shown here is derived from an EMBL/GenBank/DDBJ whole genome shotgun (WGS) entry which is preliminary data.</text>
</comment>
<dbReference type="Proteomes" id="UP000607653">
    <property type="component" value="Unassembled WGS sequence"/>
</dbReference>
<protein>
    <submittedName>
        <fullName evidence="1">Uncharacterized protein</fullName>
    </submittedName>
</protein>
<reference evidence="1 2" key="1">
    <citation type="journal article" date="2020" name="Mol. Biol. Evol.">
        <title>Distinct Expression and Methylation Patterns for Genes with Different Fates following a Single Whole-Genome Duplication in Flowering Plants.</title>
        <authorList>
            <person name="Shi T."/>
            <person name="Rahmani R.S."/>
            <person name="Gugger P.F."/>
            <person name="Wang M."/>
            <person name="Li H."/>
            <person name="Zhang Y."/>
            <person name="Li Z."/>
            <person name="Wang Q."/>
            <person name="Van de Peer Y."/>
            <person name="Marchal K."/>
            <person name="Chen J."/>
        </authorList>
    </citation>
    <scope>NUCLEOTIDE SEQUENCE [LARGE SCALE GENOMIC DNA]</scope>
    <source>
        <tissue evidence="1">Leaf</tissue>
    </source>
</reference>
<keyword evidence="2" id="KW-1185">Reference proteome</keyword>
<accession>A0A822XJV9</accession>
<sequence>MIKLSEQSAELKEQQAKHDEDIRAVEARVVVAFRASHRFAKEMDKYATSAMKEGFKLCHKLVSSLTLEYDISSLVKDTVSPKMVMEVHNEVDSRGDEVSQEDDFEENVMRSVTKWQVA</sequence>
<gene>
    <name evidence="1" type="ORF">HUJ06_022040</name>
</gene>
<name>A0A822XJV9_NELNU</name>
<dbReference type="AlphaFoldDB" id="A0A822XJV9"/>
<evidence type="ECO:0000313" key="1">
    <source>
        <dbReference type="EMBL" id="DAD20577.1"/>
    </source>
</evidence>
<organism evidence="1 2">
    <name type="scientific">Nelumbo nucifera</name>
    <name type="common">Sacred lotus</name>
    <dbReference type="NCBI Taxonomy" id="4432"/>
    <lineage>
        <taxon>Eukaryota</taxon>
        <taxon>Viridiplantae</taxon>
        <taxon>Streptophyta</taxon>
        <taxon>Embryophyta</taxon>
        <taxon>Tracheophyta</taxon>
        <taxon>Spermatophyta</taxon>
        <taxon>Magnoliopsida</taxon>
        <taxon>Proteales</taxon>
        <taxon>Nelumbonaceae</taxon>
        <taxon>Nelumbo</taxon>
    </lineage>
</organism>
<proteinExistence type="predicted"/>
<evidence type="ECO:0000313" key="2">
    <source>
        <dbReference type="Proteomes" id="UP000607653"/>
    </source>
</evidence>